<dbReference type="InterPro" id="IPR009003">
    <property type="entry name" value="Peptidase_S1_PA"/>
</dbReference>
<evidence type="ECO:0000313" key="5">
    <source>
        <dbReference type="Proteomes" id="UP001500668"/>
    </source>
</evidence>
<dbReference type="Pfam" id="PF00089">
    <property type="entry name" value="Trypsin"/>
    <property type="match status" value="1"/>
</dbReference>
<dbReference type="InterPro" id="IPR028994">
    <property type="entry name" value="Integrin_alpha_N"/>
</dbReference>
<dbReference type="EMBL" id="BAAACA010000038">
    <property type="protein sequence ID" value="GAA0617804.1"/>
    <property type="molecule type" value="Genomic_DNA"/>
</dbReference>
<organism evidence="4 5">
    <name type="scientific">Streptomyces crystallinus</name>
    <dbReference type="NCBI Taxonomy" id="68191"/>
    <lineage>
        <taxon>Bacteria</taxon>
        <taxon>Bacillati</taxon>
        <taxon>Actinomycetota</taxon>
        <taxon>Actinomycetes</taxon>
        <taxon>Kitasatosporales</taxon>
        <taxon>Streptomycetaceae</taxon>
        <taxon>Streptomyces</taxon>
    </lineage>
</organism>
<keyword evidence="5" id="KW-1185">Reference proteome</keyword>
<name>A0ABP3RUW6_9ACTN</name>
<gene>
    <name evidence="4" type="primary">fusH</name>
    <name evidence="4" type="ORF">GCM10010394_55070</name>
</gene>
<accession>A0ABP3RUW6</accession>
<dbReference type="Gene3D" id="2.40.10.10">
    <property type="entry name" value="Trypsin-like serine proteases"/>
    <property type="match status" value="1"/>
</dbReference>
<evidence type="ECO:0000259" key="3">
    <source>
        <dbReference type="PROSITE" id="PS50240"/>
    </source>
</evidence>
<evidence type="ECO:0000256" key="2">
    <source>
        <dbReference type="SAM" id="SignalP"/>
    </source>
</evidence>
<dbReference type="InterPro" id="IPR013517">
    <property type="entry name" value="FG-GAP"/>
</dbReference>
<protein>
    <submittedName>
        <fullName evidence="4">Fusidic acid esterase FusH</fullName>
    </submittedName>
</protein>
<dbReference type="PANTHER" id="PTHR46580">
    <property type="entry name" value="SENSOR KINASE-RELATED"/>
    <property type="match status" value="1"/>
</dbReference>
<dbReference type="SUPFAM" id="SSF69318">
    <property type="entry name" value="Integrin alpha N-terminal domain"/>
    <property type="match status" value="1"/>
</dbReference>
<sequence>MFAVSSRAAWTTSLLATAVGAGLLTAAPATALAGDNAKGSDYAYTAKLNISDRAACTGALVDPQWVITAASCFSDGGKPVLAGRPAVKTTVTVGRADLTQATGSVQEAVELVPRADRDVVMVKLAQPVPASVARPVRVAAKAAEAGEQLQVAGYGRTKSEWVPDKLHTSTFTVASVDPASVALNGSDDAVICQGDAGAPALRGTGDSAELVALNIRSWQGGCLGTDENEKRTSALDARLDNLAPWVSTVAFRDAGAAPAVTVAGDDNGDGVADLYTLAGDKTLSVRSGARNGLFGAARQLTGGWNFTQTAAGDFTGDRLADLVATNTSGDLFLWTGSSSGIYSAPKKLTGGWDFTQTIAGDFTGDGKVDLMARTAGGDLRMWSGNGNGTFGAPRQITGGWDFTQTIAGDFTGDGKVDLMARTAGGDLRMWSGNGNGTFGSAQKVTGGWNFTQTVAGDFTGDGKADLMARTAGGDLRLWSGNGNGTFGSATAPGQ</sequence>
<dbReference type="SUPFAM" id="SSF50494">
    <property type="entry name" value="Trypsin-like serine proteases"/>
    <property type="match status" value="1"/>
</dbReference>
<dbReference type="Pfam" id="PF13517">
    <property type="entry name" value="FG-GAP_3"/>
    <property type="match status" value="1"/>
</dbReference>
<reference evidence="5" key="1">
    <citation type="journal article" date="2019" name="Int. J. Syst. Evol. Microbiol.">
        <title>The Global Catalogue of Microorganisms (GCM) 10K type strain sequencing project: providing services to taxonomists for standard genome sequencing and annotation.</title>
        <authorList>
            <consortium name="The Broad Institute Genomics Platform"/>
            <consortium name="The Broad Institute Genome Sequencing Center for Infectious Disease"/>
            <person name="Wu L."/>
            <person name="Ma J."/>
        </authorList>
    </citation>
    <scope>NUCLEOTIDE SEQUENCE [LARGE SCALE GENOMIC DNA]</scope>
    <source>
        <strain evidence="5">JCM 5067</strain>
    </source>
</reference>
<dbReference type="InterPro" id="IPR043504">
    <property type="entry name" value="Peptidase_S1_PA_chymotrypsin"/>
</dbReference>
<dbReference type="InterPro" id="IPR001254">
    <property type="entry name" value="Trypsin_dom"/>
</dbReference>
<dbReference type="Proteomes" id="UP001500668">
    <property type="component" value="Unassembled WGS sequence"/>
</dbReference>
<dbReference type="PROSITE" id="PS50240">
    <property type="entry name" value="TRYPSIN_DOM"/>
    <property type="match status" value="1"/>
</dbReference>
<proteinExistence type="predicted"/>
<feature type="chain" id="PRO_5045947830" evidence="2">
    <location>
        <begin position="34"/>
        <end position="494"/>
    </location>
</feature>
<dbReference type="InterPro" id="IPR001314">
    <property type="entry name" value="Peptidase_S1A"/>
</dbReference>
<dbReference type="PRINTS" id="PR00722">
    <property type="entry name" value="CHYMOTRYPSIN"/>
</dbReference>
<evidence type="ECO:0000313" key="4">
    <source>
        <dbReference type="EMBL" id="GAA0617804.1"/>
    </source>
</evidence>
<feature type="signal peptide" evidence="2">
    <location>
        <begin position="1"/>
        <end position="33"/>
    </location>
</feature>
<evidence type="ECO:0000256" key="1">
    <source>
        <dbReference type="ARBA" id="ARBA00022729"/>
    </source>
</evidence>
<keyword evidence="1 2" id="KW-0732">Signal</keyword>
<feature type="domain" description="Peptidase S1" evidence="3">
    <location>
        <begin position="31"/>
        <end position="251"/>
    </location>
</feature>
<comment type="caution">
    <text evidence="4">The sequence shown here is derived from an EMBL/GenBank/DDBJ whole genome shotgun (WGS) entry which is preliminary data.</text>
</comment>
<dbReference type="Gene3D" id="2.40.128.340">
    <property type="match status" value="2"/>
</dbReference>
<dbReference type="SMART" id="SM00020">
    <property type="entry name" value="Tryp_SPc"/>
    <property type="match status" value="1"/>
</dbReference>
<dbReference type="PANTHER" id="PTHR46580:SF4">
    <property type="entry name" value="ATP_GTP-BINDING PROTEIN"/>
    <property type="match status" value="1"/>
</dbReference>